<sequence>MRLSISALVLFLSVATPCVCGDAFSTPSDSAVKAGNSVNLRGVKLATADDNTLDEERKTLILGSVKKSSTGLTIAKIVENHKFTELLENRGLLFKAMAGWSKDGKTAKSIYDSMLRVGKTTDEAYTVFRRYSNYLERKIAMDRIAARKPQ</sequence>
<keyword evidence="3" id="KW-1185">Reference proteome</keyword>
<feature type="chain" id="PRO_5015130514" evidence="1">
    <location>
        <begin position="22"/>
        <end position="150"/>
    </location>
</feature>
<keyword evidence="1" id="KW-0732">Signal</keyword>
<dbReference type="EMBL" id="NCKW01002041">
    <property type="protein sequence ID" value="POM78352.1"/>
    <property type="molecule type" value="Genomic_DNA"/>
</dbReference>
<accession>A0A2P4YKL5</accession>
<proteinExistence type="predicted"/>
<evidence type="ECO:0000313" key="3">
    <source>
        <dbReference type="Proteomes" id="UP000237271"/>
    </source>
</evidence>
<evidence type="ECO:0000256" key="1">
    <source>
        <dbReference type="SAM" id="SignalP"/>
    </source>
</evidence>
<organism evidence="2 3">
    <name type="scientific">Phytophthora palmivora</name>
    <dbReference type="NCBI Taxonomy" id="4796"/>
    <lineage>
        <taxon>Eukaryota</taxon>
        <taxon>Sar</taxon>
        <taxon>Stramenopiles</taxon>
        <taxon>Oomycota</taxon>
        <taxon>Peronosporomycetes</taxon>
        <taxon>Peronosporales</taxon>
        <taxon>Peronosporaceae</taxon>
        <taxon>Phytophthora</taxon>
    </lineage>
</organism>
<protein>
    <submittedName>
        <fullName evidence="2">Avirulence protein (Avh)</fullName>
    </submittedName>
</protein>
<evidence type="ECO:0000313" key="2">
    <source>
        <dbReference type="EMBL" id="POM78352.1"/>
    </source>
</evidence>
<comment type="caution">
    <text evidence="2">The sequence shown here is derived from an EMBL/GenBank/DDBJ whole genome shotgun (WGS) entry which is preliminary data.</text>
</comment>
<reference evidence="2 3" key="1">
    <citation type="journal article" date="2017" name="Genome Biol. Evol.">
        <title>Phytophthora megakarya and P. palmivora, closely related causal agents of cacao black pod rot, underwent increases in genome sizes and gene numbers by different mechanisms.</title>
        <authorList>
            <person name="Ali S.S."/>
            <person name="Shao J."/>
            <person name="Lary D.J."/>
            <person name="Kronmiller B."/>
            <person name="Shen D."/>
            <person name="Strem M.D."/>
            <person name="Amoako-Attah I."/>
            <person name="Akrofi A.Y."/>
            <person name="Begoude B.A."/>
            <person name="Ten Hoopen G.M."/>
            <person name="Coulibaly K."/>
            <person name="Kebe B.I."/>
            <person name="Melnick R.L."/>
            <person name="Guiltinan M.J."/>
            <person name="Tyler B.M."/>
            <person name="Meinhardt L.W."/>
            <person name="Bailey B.A."/>
        </authorList>
    </citation>
    <scope>NUCLEOTIDE SEQUENCE [LARGE SCALE GENOMIC DNA]</scope>
    <source>
        <strain evidence="3">sbr112.9</strain>
    </source>
</reference>
<feature type="signal peptide" evidence="1">
    <location>
        <begin position="1"/>
        <end position="21"/>
    </location>
</feature>
<gene>
    <name evidence="2" type="ORF">PHPALM_4127</name>
</gene>
<dbReference type="AlphaFoldDB" id="A0A2P4YKL5"/>
<dbReference type="Proteomes" id="UP000237271">
    <property type="component" value="Unassembled WGS sequence"/>
</dbReference>
<dbReference type="OrthoDB" id="146427at2759"/>
<name>A0A2P4YKL5_9STRA</name>